<evidence type="ECO:0000313" key="2">
    <source>
        <dbReference type="EMBL" id="EMI15477.1"/>
    </source>
</evidence>
<protein>
    <submittedName>
        <fullName evidence="2">Protein containing DUF1568</fullName>
    </submittedName>
</protein>
<dbReference type="PATRIC" id="fig|1265738.3.peg.7587"/>
<proteinExistence type="predicted"/>
<dbReference type="EMBL" id="ANOG01001082">
    <property type="protein sequence ID" value="EMI15477.1"/>
    <property type="molecule type" value="Genomic_DNA"/>
</dbReference>
<dbReference type="GO" id="GO:0043565">
    <property type="term" value="F:sequence-specific DNA binding"/>
    <property type="evidence" value="ECO:0007669"/>
    <property type="project" value="InterPro"/>
</dbReference>
<dbReference type="Gene3D" id="1.10.1750.10">
    <property type="match status" value="1"/>
</dbReference>
<dbReference type="GO" id="GO:0004803">
    <property type="term" value="F:transposase activity"/>
    <property type="evidence" value="ECO:0007669"/>
    <property type="project" value="InterPro"/>
</dbReference>
<evidence type="ECO:0000259" key="1">
    <source>
        <dbReference type="SMART" id="SM01321"/>
    </source>
</evidence>
<keyword evidence="3" id="KW-1185">Reference proteome</keyword>
<dbReference type="SUPFAM" id="SSF48295">
    <property type="entry name" value="TrpR-like"/>
    <property type="match status" value="1"/>
</dbReference>
<dbReference type="Proteomes" id="UP000011991">
    <property type="component" value="Unassembled WGS sequence"/>
</dbReference>
<feature type="domain" description="Transposase IS200-like" evidence="1">
    <location>
        <begin position="26"/>
        <end position="140"/>
    </location>
</feature>
<reference evidence="2 3" key="1">
    <citation type="journal article" date="2013" name="Mar. Genomics">
        <title>Expression of sulfatases in Rhodopirellula baltica and the diversity of sulfatases in the genus Rhodopirellula.</title>
        <authorList>
            <person name="Wegner C.E."/>
            <person name="Richter-Heitmann T."/>
            <person name="Klindworth A."/>
            <person name="Klockow C."/>
            <person name="Richter M."/>
            <person name="Achstetter T."/>
            <person name="Glockner F.O."/>
            <person name="Harder J."/>
        </authorList>
    </citation>
    <scope>NUCLEOTIDE SEQUENCE [LARGE SCALE GENOMIC DNA]</scope>
    <source>
        <strain evidence="2 3">SM1</strain>
    </source>
</reference>
<name>M5RJC3_9BACT</name>
<dbReference type="AlphaFoldDB" id="M5RJC3"/>
<organism evidence="2 3">
    <name type="scientific">Rhodopirellula maiorica SM1</name>
    <dbReference type="NCBI Taxonomy" id="1265738"/>
    <lineage>
        <taxon>Bacteria</taxon>
        <taxon>Pseudomonadati</taxon>
        <taxon>Planctomycetota</taxon>
        <taxon>Planctomycetia</taxon>
        <taxon>Pirellulales</taxon>
        <taxon>Pirellulaceae</taxon>
        <taxon>Novipirellula</taxon>
    </lineage>
</organism>
<dbReference type="InterPro" id="IPR010921">
    <property type="entry name" value="Trp_repressor/repl_initiator"/>
</dbReference>
<gene>
    <name evidence="2" type="ORF">RMSM_07599</name>
</gene>
<dbReference type="GO" id="GO:0006313">
    <property type="term" value="P:DNA transposition"/>
    <property type="evidence" value="ECO:0007669"/>
    <property type="project" value="InterPro"/>
</dbReference>
<accession>M5RJC3</accession>
<dbReference type="SMART" id="SM01321">
    <property type="entry name" value="Y1_Tnp"/>
    <property type="match status" value="1"/>
</dbReference>
<dbReference type="SUPFAM" id="SSF143422">
    <property type="entry name" value="Transposase IS200-like"/>
    <property type="match status" value="1"/>
</dbReference>
<dbReference type="PANTHER" id="PTHR34322">
    <property type="entry name" value="TRANSPOSASE, Y1_TNP DOMAIN-CONTAINING"/>
    <property type="match status" value="1"/>
</dbReference>
<dbReference type="InterPro" id="IPR036515">
    <property type="entry name" value="Transposase_17_sf"/>
</dbReference>
<dbReference type="Gene3D" id="3.30.70.1290">
    <property type="entry name" value="Transposase IS200-like"/>
    <property type="match status" value="1"/>
</dbReference>
<dbReference type="Pfam" id="PF01797">
    <property type="entry name" value="Y1_Tnp"/>
    <property type="match status" value="1"/>
</dbReference>
<evidence type="ECO:0000313" key="3">
    <source>
        <dbReference type="Proteomes" id="UP000011991"/>
    </source>
</evidence>
<dbReference type="InterPro" id="IPR002686">
    <property type="entry name" value="Transposase_17"/>
</dbReference>
<dbReference type="PANTHER" id="PTHR34322:SF2">
    <property type="entry name" value="TRANSPOSASE IS200-LIKE DOMAIN-CONTAINING PROTEIN"/>
    <property type="match status" value="1"/>
</dbReference>
<comment type="caution">
    <text evidence="2">The sequence shown here is derived from an EMBL/GenBank/DDBJ whole genome shotgun (WGS) entry which is preliminary data.</text>
</comment>
<sequence>MFDLVILLNAQLQGEMAMPRPPRIQFPGAIYHVITRGDGRRTLFHDQGHYDRFTKGLADEVERSQWKVLAFCWMPNHIHALVQTPLPNLASGMQHWLSGYANWYAKRNQRTGHLFQGRYKALLVEDGGYFWTLSRYIHLNCVSGTRPLVDHPESWPHSSYPGYCRKSNRLPWVAYDDHHAYWQGQNGGKNATAAYRKYVEEGIDCIEDPFKTHLREWVFGSADFLNRMIALAGDGTENGTPRNRKLRRVEPQSILDATAKEFGCDASEYAVYRSGAPGRALAAWLCRRWTSATLPELGPLFGLSGTGSVSNLTRTAEVQLKKRAMIIRKQTIETELGLNIGNKA</sequence>